<dbReference type="SUPFAM" id="SSF55676">
    <property type="entry name" value="CytB endotoxin-like"/>
    <property type="match status" value="1"/>
</dbReference>
<dbReference type="AlphaFoldDB" id="A0A0K6G6H3"/>
<dbReference type="Proteomes" id="UP000044841">
    <property type="component" value="Unassembled WGS sequence"/>
</dbReference>
<keyword evidence="2" id="KW-1185">Reference proteome</keyword>
<evidence type="ECO:0000313" key="2">
    <source>
        <dbReference type="Proteomes" id="UP000044841"/>
    </source>
</evidence>
<sequence length="205" mass="22624">MSTNQKVFEIFSTLPPNLEPATDELVKFISPHVKSKGDVKLFDWVSFKDAIDNYPGVDIVLEGYKSPDPSKHPFNELPSVCTGQLVESLNMPLPKEDLAAFLKQAFNDLSSAKEGGWASFKEISPGDPGKRPPIPAVTGWEFRKLLLAESRSRSSDFPALVVTTEFASELSKVEDWYQLDQASAKEVTLSITMMKLGVSPSFQAP</sequence>
<dbReference type="Gene3D" id="3.40.198.10">
    <property type="entry name" value="Delta-endotoxin CytB-like"/>
    <property type="match status" value="1"/>
</dbReference>
<evidence type="ECO:0000313" key="1">
    <source>
        <dbReference type="EMBL" id="CUA74233.1"/>
    </source>
</evidence>
<dbReference type="InterPro" id="IPR035918">
    <property type="entry name" value="CytB_endotoxin-like_sf"/>
</dbReference>
<dbReference type="EMBL" id="CYGV01001423">
    <property type="protein sequence ID" value="CUA74233.1"/>
    <property type="molecule type" value="Genomic_DNA"/>
</dbReference>
<accession>A0A0K6G6H3</accession>
<proteinExistence type="predicted"/>
<organism evidence="1 2">
    <name type="scientific">Rhizoctonia solani</name>
    <dbReference type="NCBI Taxonomy" id="456999"/>
    <lineage>
        <taxon>Eukaryota</taxon>
        <taxon>Fungi</taxon>
        <taxon>Dikarya</taxon>
        <taxon>Basidiomycota</taxon>
        <taxon>Agaricomycotina</taxon>
        <taxon>Agaricomycetes</taxon>
        <taxon>Cantharellales</taxon>
        <taxon>Ceratobasidiaceae</taxon>
        <taxon>Rhizoctonia</taxon>
    </lineage>
</organism>
<protein>
    <submittedName>
        <fullName evidence="1">Uncharacterized protein</fullName>
    </submittedName>
</protein>
<name>A0A0K6G6H3_9AGAM</name>
<reference evidence="1 2" key="1">
    <citation type="submission" date="2015-07" db="EMBL/GenBank/DDBJ databases">
        <authorList>
            <person name="Noorani M."/>
        </authorList>
    </citation>
    <scope>NUCLEOTIDE SEQUENCE [LARGE SCALE GENOMIC DNA]</scope>
    <source>
        <strain evidence="1">BBA 69670</strain>
    </source>
</reference>
<gene>
    <name evidence="1" type="ORF">RSOLAG22IIIB_05462</name>
</gene>